<feature type="transmembrane region" description="Helical" evidence="12">
    <location>
        <begin position="316"/>
        <end position="339"/>
    </location>
</feature>
<keyword evidence="4 12" id="KW-0808">Transferase</keyword>
<comment type="pathway">
    <text evidence="12">Cell wall biogenesis; peptidoglycan biosynthesis.</text>
</comment>
<keyword evidence="7 12" id="KW-0573">Peptidoglycan synthesis</keyword>
<evidence type="ECO:0000256" key="2">
    <source>
        <dbReference type="ARBA" id="ARBA00005583"/>
    </source>
</evidence>
<keyword evidence="10 12" id="KW-0131">Cell cycle</keyword>
<feature type="transmembrane region" description="Helical" evidence="12">
    <location>
        <begin position="29"/>
        <end position="52"/>
    </location>
</feature>
<dbReference type="CDD" id="cd06852">
    <property type="entry name" value="GT_MraY"/>
    <property type="match status" value="1"/>
</dbReference>
<comment type="caution">
    <text evidence="14">The sequence shown here is derived from an EMBL/GenBank/DDBJ whole genome shotgun (WGS) entry which is preliminary data.</text>
</comment>
<keyword evidence="12" id="KW-1003">Cell membrane</keyword>
<comment type="catalytic activity">
    <reaction evidence="12">
        <text>UDP-N-acetyl-alpha-D-muramoyl-L-alanyl-gamma-D-glutamyl-meso-2,6-diaminopimeloyl-D-alanyl-D-alanine + di-trans,octa-cis-undecaprenyl phosphate = di-trans,octa-cis-undecaprenyl diphospho-N-acetyl-alpha-D-muramoyl-L-alanyl-D-glutamyl-meso-2,6-diaminopimeloyl-D-alanyl-D-alanine + UMP</text>
        <dbReference type="Rhea" id="RHEA:28386"/>
        <dbReference type="ChEBI" id="CHEBI:57865"/>
        <dbReference type="ChEBI" id="CHEBI:60392"/>
        <dbReference type="ChEBI" id="CHEBI:61386"/>
        <dbReference type="ChEBI" id="CHEBI:61387"/>
        <dbReference type="EC" id="2.7.8.13"/>
    </reaction>
</comment>
<keyword evidence="11 12" id="KW-0961">Cell wall biogenesis/degradation</keyword>
<evidence type="ECO:0000256" key="9">
    <source>
        <dbReference type="ARBA" id="ARBA00023136"/>
    </source>
</evidence>
<evidence type="ECO:0000256" key="12">
    <source>
        <dbReference type="HAMAP-Rule" id="MF_00038"/>
    </source>
</evidence>
<name>A0ABW1U2V0_9BURK</name>
<sequence length="392" mass="43030">MLLNLAQWLQSISPDFGSFRVFQYLTFRAVMAAMTALLIGLVAGPFVIRRLVSLKIGQPIREYAMQTHLSKSGTPTMGGVLILLSIAIATLLWADLSNRFVWIVLLVTLGFGAIGWADDWRKVVHKDPEGMRSREKYFWQSVVGLVAALYLVFSISESSNLRVLELFFSWVQSGFDVNLPPKAGLLVPFVKEVSYPLGVFGFVILTYLVIVGSSNAVNLTDGLDGLAIMPVVMVGSALGVFAYVTGSSVYSKYLLFPHIPGSGELLIFCAALAGAGLAFLWFNTHPAQVFMGDVGALALGAALGTIAVIVRQEIVLAIMGGIFVVEALSVMLQVVYFKYTKKRYGTGRRILKMAPLHHHFEKSGWKETQVVVRFWIITMLLCLVGLSTLKLR</sequence>
<proteinExistence type="inferred from homology"/>
<dbReference type="InterPro" id="IPR003524">
    <property type="entry name" value="PNAcMuramoyl-5peptid_Trfase"/>
</dbReference>
<feature type="transmembrane region" description="Helical" evidence="12">
    <location>
        <begin position="73"/>
        <end position="94"/>
    </location>
</feature>
<dbReference type="PROSITE" id="PS01348">
    <property type="entry name" value="MRAY_2"/>
    <property type="match status" value="1"/>
</dbReference>
<comment type="cofactor">
    <cofactor evidence="12">
        <name>Mg(2+)</name>
        <dbReference type="ChEBI" id="CHEBI:18420"/>
    </cofactor>
</comment>
<evidence type="ECO:0000313" key="15">
    <source>
        <dbReference type="Proteomes" id="UP001596270"/>
    </source>
</evidence>
<dbReference type="GO" id="GO:0016740">
    <property type="term" value="F:transferase activity"/>
    <property type="evidence" value="ECO:0007669"/>
    <property type="project" value="UniProtKB-KW"/>
</dbReference>
<feature type="transmembrane region" description="Helical" evidence="12">
    <location>
        <begin position="223"/>
        <end position="245"/>
    </location>
</feature>
<comment type="function">
    <text evidence="12">Catalyzes the initial step of the lipid cycle reactions in the biosynthesis of the cell wall peptidoglycan: transfers peptidoglycan precursor phospho-MurNAc-pentapeptide from UDP-MurNAc-pentapeptide onto the lipid carrier undecaprenyl phosphate, yielding undecaprenyl-pyrophosphoryl-MurNAc-pentapeptide, known as lipid I.</text>
</comment>
<feature type="transmembrane region" description="Helical" evidence="12">
    <location>
        <begin position="100"/>
        <end position="117"/>
    </location>
</feature>
<dbReference type="RefSeq" id="WP_371437000.1">
    <property type="nucleotide sequence ID" value="NZ_JBHSRS010000082.1"/>
</dbReference>
<gene>
    <name evidence="12 14" type="primary">mraY</name>
    <name evidence="14" type="ORF">ACFQND_18715</name>
</gene>
<dbReference type="Pfam" id="PF00953">
    <property type="entry name" value="Glycos_transf_4"/>
    <property type="match status" value="1"/>
</dbReference>
<evidence type="ECO:0000256" key="1">
    <source>
        <dbReference type="ARBA" id="ARBA00004141"/>
    </source>
</evidence>
<evidence type="ECO:0000256" key="10">
    <source>
        <dbReference type="ARBA" id="ARBA00023306"/>
    </source>
</evidence>
<evidence type="ECO:0000256" key="5">
    <source>
        <dbReference type="ARBA" id="ARBA00022692"/>
    </source>
</evidence>
<accession>A0ABW1U2V0</accession>
<reference evidence="15" key="1">
    <citation type="journal article" date="2019" name="Int. J. Syst. Evol. Microbiol.">
        <title>The Global Catalogue of Microorganisms (GCM) 10K type strain sequencing project: providing services to taxonomists for standard genome sequencing and annotation.</title>
        <authorList>
            <consortium name="The Broad Institute Genomics Platform"/>
            <consortium name="The Broad Institute Genome Sequencing Center for Infectious Disease"/>
            <person name="Wu L."/>
            <person name="Ma J."/>
        </authorList>
    </citation>
    <scope>NUCLEOTIDE SEQUENCE [LARGE SCALE GENOMIC DNA]</scope>
    <source>
        <strain evidence="15">CCUG 39402</strain>
    </source>
</reference>
<feature type="transmembrane region" description="Helical" evidence="12">
    <location>
        <begin position="265"/>
        <end position="282"/>
    </location>
</feature>
<keyword evidence="15" id="KW-1185">Reference proteome</keyword>
<keyword evidence="3 12" id="KW-0132">Cell division</keyword>
<evidence type="ECO:0000256" key="6">
    <source>
        <dbReference type="ARBA" id="ARBA00022960"/>
    </source>
</evidence>
<feature type="transmembrane region" description="Helical" evidence="12">
    <location>
        <begin position="193"/>
        <end position="211"/>
    </location>
</feature>
<dbReference type="Pfam" id="PF10555">
    <property type="entry name" value="MraY_sig1"/>
    <property type="match status" value="1"/>
</dbReference>
<keyword evidence="5 12" id="KW-0812">Transmembrane</keyword>
<keyword evidence="9 12" id="KW-0472">Membrane</keyword>
<keyword evidence="12" id="KW-0479">Metal-binding</keyword>
<feature type="transmembrane region" description="Helical" evidence="12">
    <location>
        <begin position="370"/>
        <end position="389"/>
    </location>
</feature>
<keyword evidence="6 12" id="KW-0133">Cell shape</keyword>
<feature type="transmembrane region" description="Helical" evidence="12">
    <location>
        <begin position="137"/>
        <end position="156"/>
    </location>
</feature>
<evidence type="ECO:0000256" key="3">
    <source>
        <dbReference type="ARBA" id="ARBA00022618"/>
    </source>
</evidence>
<dbReference type="PANTHER" id="PTHR22926:SF5">
    <property type="entry name" value="PHOSPHO-N-ACETYLMURAMOYL-PENTAPEPTIDE-TRANSFERASE HOMOLOG"/>
    <property type="match status" value="1"/>
</dbReference>
<feature type="transmembrane region" description="Helical" evidence="12">
    <location>
        <begin position="289"/>
        <end position="310"/>
    </location>
</feature>
<dbReference type="InterPro" id="IPR018480">
    <property type="entry name" value="PNAcMuramoyl-5peptid_Trfase_CS"/>
</dbReference>
<comment type="similarity">
    <text evidence="2 12">Belongs to the glycosyltransferase 4 family. MraY subfamily.</text>
</comment>
<dbReference type="NCBIfam" id="TIGR00445">
    <property type="entry name" value="mraY"/>
    <property type="match status" value="1"/>
</dbReference>
<evidence type="ECO:0000256" key="7">
    <source>
        <dbReference type="ARBA" id="ARBA00022984"/>
    </source>
</evidence>
<evidence type="ECO:0000313" key="14">
    <source>
        <dbReference type="EMBL" id="MFC6283262.1"/>
    </source>
</evidence>
<keyword evidence="8 12" id="KW-1133">Transmembrane helix</keyword>
<evidence type="ECO:0000256" key="4">
    <source>
        <dbReference type="ARBA" id="ARBA00022679"/>
    </source>
</evidence>
<evidence type="ECO:0000256" key="8">
    <source>
        <dbReference type="ARBA" id="ARBA00022989"/>
    </source>
</evidence>
<dbReference type="InterPro" id="IPR000715">
    <property type="entry name" value="Glycosyl_transferase_4"/>
</dbReference>
<organism evidence="14 15">
    <name type="scientific">Polaromonas aquatica</name>
    <dbReference type="NCBI Taxonomy" id="332657"/>
    <lineage>
        <taxon>Bacteria</taxon>
        <taxon>Pseudomonadati</taxon>
        <taxon>Pseudomonadota</taxon>
        <taxon>Betaproteobacteria</taxon>
        <taxon>Burkholderiales</taxon>
        <taxon>Comamonadaceae</taxon>
        <taxon>Polaromonas</taxon>
    </lineage>
</organism>
<evidence type="ECO:0000256" key="13">
    <source>
        <dbReference type="NCBIfam" id="TIGR00445"/>
    </source>
</evidence>
<dbReference type="HAMAP" id="MF_00038">
    <property type="entry name" value="MraY"/>
    <property type="match status" value="1"/>
</dbReference>
<evidence type="ECO:0000256" key="11">
    <source>
        <dbReference type="ARBA" id="ARBA00023316"/>
    </source>
</evidence>
<dbReference type="Proteomes" id="UP001596270">
    <property type="component" value="Unassembled WGS sequence"/>
</dbReference>
<protein>
    <recommendedName>
        <fullName evidence="12 13">Phospho-N-acetylmuramoyl-pentapeptide-transferase</fullName>
        <ecNumber evidence="12 13">2.7.8.13</ecNumber>
    </recommendedName>
    <alternativeName>
        <fullName evidence="12">UDP-MurNAc-pentapeptide phosphotransferase</fullName>
    </alternativeName>
</protein>
<dbReference type="EMBL" id="JBHSRS010000082">
    <property type="protein sequence ID" value="MFC6283262.1"/>
    <property type="molecule type" value="Genomic_DNA"/>
</dbReference>
<comment type="subcellular location">
    <subcellularLocation>
        <location evidence="12">Cell membrane</location>
        <topology evidence="12">Multi-pass membrane protein</topology>
    </subcellularLocation>
    <subcellularLocation>
        <location evidence="1">Membrane</location>
        <topology evidence="1">Multi-pass membrane protein</topology>
    </subcellularLocation>
</comment>
<dbReference type="PANTHER" id="PTHR22926">
    <property type="entry name" value="PHOSPHO-N-ACETYLMURAMOYL-PENTAPEPTIDE-TRANSFERASE"/>
    <property type="match status" value="1"/>
</dbReference>
<dbReference type="EC" id="2.7.8.13" evidence="12 13"/>
<keyword evidence="12" id="KW-0460">Magnesium</keyword>
<dbReference type="PROSITE" id="PS01347">
    <property type="entry name" value="MRAY_1"/>
    <property type="match status" value="1"/>
</dbReference>